<dbReference type="InterPro" id="IPR036691">
    <property type="entry name" value="Endo/exonu/phosph_ase_sf"/>
</dbReference>
<evidence type="ECO:0000313" key="3">
    <source>
        <dbReference type="Proteomes" id="UP001318860"/>
    </source>
</evidence>
<gene>
    <name evidence="2" type="ORF">DH2020_023020</name>
</gene>
<dbReference type="SUPFAM" id="SSF56219">
    <property type="entry name" value="DNase I-like"/>
    <property type="match status" value="1"/>
</dbReference>
<protein>
    <recommendedName>
        <fullName evidence="1">Endonuclease/exonuclease/phosphatase domain-containing protein</fullName>
    </recommendedName>
</protein>
<dbReference type="EMBL" id="JABTTQ020000013">
    <property type="protein sequence ID" value="KAK6142672.1"/>
    <property type="molecule type" value="Genomic_DNA"/>
</dbReference>
<feature type="domain" description="Endonuclease/exonuclease/phosphatase" evidence="1">
    <location>
        <begin position="4"/>
        <end position="229"/>
    </location>
</feature>
<evidence type="ECO:0000313" key="2">
    <source>
        <dbReference type="EMBL" id="KAK6142672.1"/>
    </source>
</evidence>
<dbReference type="Pfam" id="PF03372">
    <property type="entry name" value="Exo_endo_phos"/>
    <property type="match status" value="1"/>
</dbReference>
<dbReference type="PANTHER" id="PTHR33710:SF71">
    <property type="entry name" value="ENDONUCLEASE_EXONUCLEASE_PHOSPHATASE DOMAIN-CONTAINING PROTEIN"/>
    <property type="match status" value="1"/>
</dbReference>
<evidence type="ECO:0000259" key="1">
    <source>
        <dbReference type="Pfam" id="PF03372"/>
    </source>
</evidence>
<accession>A0ABR0W5P7</accession>
<comment type="caution">
    <text evidence="2">The sequence shown here is derived from an EMBL/GenBank/DDBJ whole genome shotgun (WGS) entry which is preliminary data.</text>
</comment>
<reference evidence="2 3" key="1">
    <citation type="journal article" date="2021" name="Comput. Struct. Biotechnol. J.">
        <title>De novo genome assembly of the potent medicinal plant Rehmannia glutinosa using nanopore technology.</title>
        <authorList>
            <person name="Ma L."/>
            <person name="Dong C."/>
            <person name="Song C."/>
            <person name="Wang X."/>
            <person name="Zheng X."/>
            <person name="Niu Y."/>
            <person name="Chen S."/>
            <person name="Feng W."/>
        </authorList>
    </citation>
    <scope>NUCLEOTIDE SEQUENCE [LARGE SCALE GENOMIC DNA]</scope>
    <source>
        <strain evidence="2">DH-2019</strain>
    </source>
</reference>
<dbReference type="Gene3D" id="3.60.10.10">
    <property type="entry name" value="Endonuclease/exonuclease/phosphatase"/>
    <property type="match status" value="1"/>
</dbReference>
<dbReference type="Proteomes" id="UP001318860">
    <property type="component" value="Unassembled WGS sequence"/>
</dbReference>
<name>A0ABR0W5P7_REHGL</name>
<proteinExistence type="predicted"/>
<dbReference type="InterPro" id="IPR005135">
    <property type="entry name" value="Endo/exonuclease/phosphatase"/>
</dbReference>
<sequence>MKILSWNCRGLGNRATVRTLKKLLRVQNPDIVFLMETKILCQRMCYLNSTVLKFRGCFPVDCRGHFSNKRGGLCVLWNDSVELELISFSSNHISFSVTGHATSKWVFIGLYGWADQSEKYLTYDLMKRVCPQSNTPTLYVGDFNEILWFHEKQGGNFKSMGQMEKFRSAIEACNLNDLGYTGYTFTWTNGRSGDNNVQERLDRFLASDLWREKYQYHQVHHLPRMQSDHAPIILTFDRVNKVFAQNSRKRKRLFRFEKVWLEHPGCEEIVNKVRRIPQACSFMDKVNQCAQRTHTLNTHEFGNISPHIKADGEKDCKLTKEYPKQKQTYKNVNT</sequence>
<keyword evidence="3" id="KW-1185">Reference proteome</keyword>
<dbReference type="PANTHER" id="PTHR33710">
    <property type="entry name" value="BNAC02G09200D PROTEIN"/>
    <property type="match status" value="1"/>
</dbReference>
<organism evidence="2 3">
    <name type="scientific">Rehmannia glutinosa</name>
    <name type="common">Chinese foxglove</name>
    <dbReference type="NCBI Taxonomy" id="99300"/>
    <lineage>
        <taxon>Eukaryota</taxon>
        <taxon>Viridiplantae</taxon>
        <taxon>Streptophyta</taxon>
        <taxon>Embryophyta</taxon>
        <taxon>Tracheophyta</taxon>
        <taxon>Spermatophyta</taxon>
        <taxon>Magnoliopsida</taxon>
        <taxon>eudicotyledons</taxon>
        <taxon>Gunneridae</taxon>
        <taxon>Pentapetalae</taxon>
        <taxon>asterids</taxon>
        <taxon>lamiids</taxon>
        <taxon>Lamiales</taxon>
        <taxon>Orobanchaceae</taxon>
        <taxon>Rehmannieae</taxon>
        <taxon>Rehmannia</taxon>
    </lineage>
</organism>